<reference evidence="1 2" key="1">
    <citation type="submission" date="2023-03" db="EMBL/GenBank/DDBJ databases">
        <title>Bacillus Genome Sequencing.</title>
        <authorList>
            <person name="Dunlap C."/>
        </authorList>
    </citation>
    <scope>NUCLEOTIDE SEQUENCE [LARGE SCALE GENOMIC DNA]</scope>
    <source>
        <strain evidence="1 2">B-14544</strain>
    </source>
</reference>
<gene>
    <name evidence="1" type="ORF">P4447_07415</name>
</gene>
<proteinExistence type="predicted"/>
<dbReference type="RefSeq" id="WP_327967183.1">
    <property type="nucleotide sequence ID" value="NZ_JARMQG010000084.1"/>
</dbReference>
<organism evidence="1 2">
    <name type="scientific">Bacillus xiapuensis</name>
    <dbReference type="NCBI Taxonomy" id="2014075"/>
    <lineage>
        <taxon>Bacteria</taxon>
        <taxon>Bacillati</taxon>
        <taxon>Bacillota</taxon>
        <taxon>Bacilli</taxon>
        <taxon>Bacillales</taxon>
        <taxon>Bacillaceae</taxon>
        <taxon>Bacillus</taxon>
    </lineage>
</organism>
<evidence type="ECO:0000313" key="1">
    <source>
        <dbReference type="EMBL" id="MED3562280.1"/>
    </source>
</evidence>
<protein>
    <recommendedName>
        <fullName evidence="3">Replication protein</fullName>
    </recommendedName>
</protein>
<name>A0ABU6NC45_9BACI</name>
<dbReference type="Proteomes" id="UP001330749">
    <property type="component" value="Unassembled WGS sequence"/>
</dbReference>
<dbReference type="EMBL" id="JARMQG010000084">
    <property type="protein sequence ID" value="MED3562280.1"/>
    <property type="molecule type" value="Genomic_DNA"/>
</dbReference>
<evidence type="ECO:0008006" key="3">
    <source>
        <dbReference type="Google" id="ProtNLM"/>
    </source>
</evidence>
<comment type="caution">
    <text evidence="1">The sequence shown here is derived from an EMBL/GenBank/DDBJ whole genome shotgun (WGS) entry which is preliminary data.</text>
</comment>
<accession>A0ABU6NC45</accession>
<evidence type="ECO:0000313" key="2">
    <source>
        <dbReference type="Proteomes" id="UP001330749"/>
    </source>
</evidence>
<sequence>MSKYRVLIPDCIIRNEDGIKINSKEFQMYYYLKILHDKQKSLVVQLNHQQYMCKFGIKSNPTFKKLLDNLYSNGLIKTKVEALPKTNLIDIELNKEYISKQPFTMIHINLYYLISKVSHEGLRLMYYHESRINRKKGGFSYAGIRTIEKETKINRNKVIEFHDKLSKLKLLKIEGNDLMWTNTYDEFDQEIKTKYTNKYYPQMNKIEEHNFT</sequence>
<keyword evidence="2" id="KW-1185">Reference proteome</keyword>